<evidence type="ECO:0000256" key="3">
    <source>
        <dbReference type="RuleBase" id="RU000363"/>
    </source>
</evidence>
<accession>A0AAN1BNM0</accession>
<dbReference type="GO" id="GO:0004316">
    <property type="term" value="F:3-oxoacyl-[acyl-carrier-protein] reductase (NADPH) activity"/>
    <property type="evidence" value="ECO:0007669"/>
    <property type="project" value="UniProtKB-EC"/>
</dbReference>
<sequence>MSVSASEEARIALVTGGGTGVGRAISRGLGAAGYRVVISGRRADVLEKAANELGSQTGGEFFAVPADVGNPASVRALFDAISQRYGRLDLLVNNAGVTVPGVPLEEVSFEQWNAIVAANLTGAFLCTQQAFRLMKSQSPRGGRIINNGSVSATTPRPNSAPYTATKHAITGLTKSTALDGREFDIACGQIDIGNAASDMTTTIAAGVLQANGSIAAEATIDPAHIADAVVYMAGLPLSANVLTMTVMATKMPFVGRG</sequence>
<reference evidence="4 5" key="1">
    <citation type="submission" date="2017-04" db="EMBL/GenBank/DDBJ databases">
        <title>Complete genome sequences of Rhizobium genomic linages associated to common bean (phaseolus vulgaris).</title>
        <authorList>
            <person name="Santamaria R.I."/>
            <person name="Bustos P."/>
            <person name="Perez-Carrascal O."/>
            <person name="Martinez-Flores I."/>
            <person name="Juarez S."/>
            <person name="Lozano L."/>
            <person name="Miranda F."/>
            <person name="Vinuesa P."/>
            <person name="Martinez-Romero E."/>
            <person name="Cevallos M.A."/>
            <person name="Romero D."/>
            <person name="Davila G."/>
            <person name="Gonzalez V."/>
        </authorList>
    </citation>
    <scope>NUCLEOTIDE SEQUENCE [LARGE SCALE GENOMIC DNA]</scope>
    <source>
        <strain evidence="4 5">NXC12</strain>
        <plasmid evidence="5">pretnxc12e</plasmid>
    </source>
</reference>
<dbReference type="PROSITE" id="PS00061">
    <property type="entry name" value="ADH_SHORT"/>
    <property type="match status" value="1"/>
</dbReference>
<protein>
    <submittedName>
        <fullName evidence="4">3-oxoacyl-(Acyl-carrier-protein) reductase protein</fullName>
        <ecNumber evidence="4">1.1.1.100</ecNumber>
    </submittedName>
</protein>
<dbReference type="Proteomes" id="UP000194159">
    <property type="component" value="Plasmid pRetNXC12e"/>
</dbReference>
<dbReference type="PANTHER" id="PTHR43669">
    <property type="entry name" value="5-KETO-D-GLUCONATE 5-REDUCTASE"/>
    <property type="match status" value="1"/>
</dbReference>
<geneLocation type="plasmid" evidence="5">
    <name>pretnxc12e</name>
</geneLocation>
<dbReference type="InterPro" id="IPR002347">
    <property type="entry name" value="SDR_fam"/>
</dbReference>
<comment type="similarity">
    <text evidence="1 3">Belongs to the short-chain dehydrogenases/reductases (SDR) family.</text>
</comment>
<dbReference type="PRINTS" id="PR00080">
    <property type="entry name" value="SDRFAMILY"/>
</dbReference>
<dbReference type="CDD" id="cd05233">
    <property type="entry name" value="SDR_c"/>
    <property type="match status" value="1"/>
</dbReference>
<dbReference type="EC" id="1.1.1.100" evidence="4"/>
<organism evidence="4 5">
    <name type="scientific">Rhizobium etli</name>
    <dbReference type="NCBI Taxonomy" id="29449"/>
    <lineage>
        <taxon>Bacteria</taxon>
        <taxon>Pseudomonadati</taxon>
        <taxon>Pseudomonadota</taxon>
        <taxon>Alphaproteobacteria</taxon>
        <taxon>Hyphomicrobiales</taxon>
        <taxon>Rhizobiaceae</taxon>
        <taxon>Rhizobium/Agrobacterium group</taxon>
        <taxon>Rhizobium</taxon>
    </lineage>
</organism>
<dbReference type="Pfam" id="PF00106">
    <property type="entry name" value="adh_short"/>
    <property type="match status" value="1"/>
</dbReference>
<dbReference type="AlphaFoldDB" id="A0AAN1BNM0"/>
<keyword evidence="4" id="KW-0614">Plasmid</keyword>
<dbReference type="FunFam" id="3.40.50.720:FF:000084">
    <property type="entry name" value="Short-chain dehydrogenase reductase"/>
    <property type="match status" value="1"/>
</dbReference>
<dbReference type="EMBL" id="CP020911">
    <property type="protein sequence ID" value="ARQ13697.1"/>
    <property type="molecule type" value="Genomic_DNA"/>
</dbReference>
<dbReference type="PANTHER" id="PTHR43669:SF12">
    <property type="entry name" value="BLR5618 PROTEIN"/>
    <property type="match status" value="1"/>
</dbReference>
<proteinExistence type="inferred from homology"/>
<keyword evidence="2 4" id="KW-0560">Oxidoreductase</keyword>
<dbReference type="InterPro" id="IPR036291">
    <property type="entry name" value="NAD(P)-bd_dom_sf"/>
</dbReference>
<dbReference type="Gene3D" id="3.40.50.720">
    <property type="entry name" value="NAD(P)-binding Rossmann-like Domain"/>
    <property type="match status" value="1"/>
</dbReference>
<evidence type="ECO:0000313" key="5">
    <source>
        <dbReference type="Proteomes" id="UP000194159"/>
    </source>
</evidence>
<dbReference type="InterPro" id="IPR020904">
    <property type="entry name" value="Sc_DH/Rdtase_CS"/>
</dbReference>
<evidence type="ECO:0000313" key="4">
    <source>
        <dbReference type="EMBL" id="ARQ13697.1"/>
    </source>
</evidence>
<evidence type="ECO:0000256" key="2">
    <source>
        <dbReference type="ARBA" id="ARBA00023002"/>
    </source>
</evidence>
<dbReference type="RefSeq" id="WP_086084070.1">
    <property type="nucleotide sequence ID" value="NZ_CP020911.1"/>
</dbReference>
<evidence type="ECO:0000256" key="1">
    <source>
        <dbReference type="ARBA" id="ARBA00006484"/>
    </source>
</evidence>
<name>A0AAN1BNM0_RHIET</name>
<dbReference type="SUPFAM" id="SSF51735">
    <property type="entry name" value="NAD(P)-binding Rossmann-fold domains"/>
    <property type="match status" value="1"/>
</dbReference>
<dbReference type="PRINTS" id="PR00081">
    <property type="entry name" value="GDHRDH"/>
</dbReference>
<gene>
    <name evidence="4" type="ORF">NXC12_PE00095</name>
</gene>